<protein>
    <recommendedName>
        <fullName evidence="3">LysR family transcriptional regulator</fullName>
    </recommendedName>
</protein>
<name>A0A0P9NFJ7_PSESX</name>
<sequence length="53" mass="6534">MSSRLLFKNRLRTHLDSGALEPILEPRWQRLTWPYLYYPERRYLPSPLRAFID</sequence>
<evidence type="ECO:0000313" key="1">
    <source>
        <dbReference type="EMBL" id="KPW96103.1"/>
    </source>
</evidence>
<comment type="caution">
    <text evidence="1">The sequence shown here is derived from an EMBL/GenBank/DDBJ whole genome shotgun (WGS) entry which is preliminary data.</text>
</comment>
<proteinExistence type="predicted"/>
<dbReference type="Gene3D" id="3.40.190.10">
    <property type="entry name" value="Periplasmic binding protein-like II"/>
    <property type="match status" value="2"/>
</dbReference>
<organism evidence="1 2">
    <name type="scientific">Pseudomonas syringae pv. castaneae</name>
    <dbReference type="NCBI Taxonomy" id="264450"/>
    <lineage>
        <taxon>Bacteria</taxon>
        <taxon>Pseudomonadati</taxon>
        <taxon>Pseudomonadota</taxon>
        <taxon>Gammaproteobacteria</taxon>
        <taxon>Pseudomonadales</taxon>
        <taxon>Pseudomonadaceae</taxon>
        <taxon>Pseudomonas</taxon>
        <taxon>Pseudomonas syringae</taxon>
    </lineage>
</organism>
<dbReference type="EMBL" id="LJQD01000233">
    <property type="protein sequence ID" value="KPW96103.1"/>
    <property type="molecule type" value="Genomic_DNA"/>
</dbReference>
<accession>A0A0P9NFJ7</accession>
<dbReference type="Proteomes" id="UP000050381">
    <property type="component" value="Unassembled WGS sequence"/>
</dbReference>
<dbReference type="AlphaFoldDB" id="A0A0P9NFJ7"/>
<reference evidence="1 2" key="1">
    <citation type="submission" date="2015-09" db="EMBL/GenBank/DDBJ databases">
        <title>Genome announcement of multiple Pseudomonas syringae strains.</title>
        <authorList>
            <person name="Thakur S."/>
            <person name="Wang P.W."/>
            <person name="Gong Y."/>
            <person name="Weir B.S."/>
            <person name="Guttman D.S."/>
        </authorList>
    </citation>
    <scope>NUCLEOTIDE SEQUENCE [LARGE SCALE GENOMIC DNA]</scope>
    <source>
        <strain evidence="1 2">ICMP9419</strain>
    </source>
</reference>
<evidence type="ECO:0000313" key="2">
    <source>
        <dbReference type="Proteomes" id="UP000050381"/>
    </source>
</evidence>
<dbReference type="PATRIC" id="fig|264450.4.peg.231"/>
<evidence type="ECO:0008006" key="3">
    <source>
        <dbReference type="Google" id="ProtNLM"/>
    </source>
</evidence>
<gene>
    <name evidence="1" type="ORF">ALO79_05596</name>
</gene>